<proteinExistence type="predicted"/>
<comment type="caution">
    <text evidence="2">The sequence shown here is derived from an EMBL/GenBank/DDBJ whole genome shotgun (WGS) entry which is preliminary data.</text>
</comment>
<keyword evidence="3" id="KW-1185">Reference proteome</keyword>
<evidence type="ECO:0000313" key="3">
    <source>
        <dbReference type="Proteomes" id="UP000656804"/>
    </source>
</evidence>
<evidence type="ECO:0000313" key="2">
    <source>
        <dbReference type="EMBL" id="MBF4163877.1"/>
    </source>
</evidence>
<dbReference type="EMBL" id="JADIVZ010000016">
    <property type="protein sequence ID" value="MBF4163877.1"/>
    <property type="molecule type" value="Genomic_DNA"/>
</dbReference>
<dbReference type="AlphaFoldDB" id="A0A930V4V2"/>
<organism evidence="2 3">
    <name type="scientific">Nocardioides acrostichi</name>
    <dbReference type="NCBI Taxonomy" id="2784339"/>
    <lineage>
        <taxon>Bacteria</taxon>
        <taxon>Bacillati</taxon>
        <taxon>Actinomycetota</taxon>
        <taxon>Actinomycetes</taxon>
        <taxon>Propionibacteriales</taxon>
        <taxon>Nocardioidaceae</taxon>
        <taxon>Nocardioides</taxon>
    </lineage>
</organism>
<evidence type="ECO:0000256" key="1">
    <source>
        <dbReference type="SAM" id="MobiDB-lite"/>
    </source>
</evidence>
<name>A0A930V4V2_9ACTN</name>
<feature type="region of interest" description="Disordered" evidence="1">
    <location>
        <begin position="25"/>
        <end position="48"/>
    </location>
</feature>
<sequence length="69" mass="7767">MLKFLLVVIVIAVVTYLAVRATLDRGATGTTPRAPRPRHKPKLVAPDDDEDFLRDLDRKRFHGDDPDQG</sequence>
<gene>
    <name evidence="2" type="ORF">ISG29_19565</name>
</gene>
<protein>
    <submittedName>
        <fullName evidence="2">Uncharacterized protein</fullName>
    </submittedName>
</protein>
<dbReference type="RefSeq" id="WP_194505137.1">
    <property type="nucleotide sequence ID" value="NZ_JADIVZ010000016.1"/>
</dbReference>
<dbReference type="Proteomes" id="UP000656804">
    <property type="component" value="Unassembled WGS sequence"/>
</dbReference>
<accession>A0A930V4V2</accession>
<reference evidence="2" key="1">
    <citation type="submission" date="2020-11" db="EMBL/GenBank/DDBJ databases">
        <title>Nocardioides sp. CBS4Y-1, whole genome shotgun sequence.</title>
        <authorList>
            <person name="Tuo L."/>
        </authorList>
    </citation>
    <scope>NUCLEOTIDE SEQUENCE</scope>
    <source>
        <strain evidence="2">CBS4Y-1</strain>
    </source>
</reference>